<evidence type="ECO:0000256" key="6">
    <source>
        <dbReference type="ARBA" id="ARBA00022679"/>
    </source>
</evidence>
<dbReference type="InterPro" id="IPR013534">
    <property type="entry name" value="Starch_synth_cat_dom"/>
</dbReference>
<comment type="pathway">
    <text evidence="3 8">Glycan biosynthesis; glycogen biosynthesis.</text>
</comment>
<dbReference type="GO" id="GO:0005829">
    <property type="term" value="C:cytosol"/>
    <property type="evidence" value="ECO:0007669"/>
    <property type="project" value="TreeGrafter"/>
</dbReference>
<dbReference type="InterPro" id="IPR001296">
    <property type="entry name" value="Glyco_trans_1"/>
</dbReference>
<keyword evidence="5 8" id="KW-0328">Glycosyltransferase</keyword>
<dbReference type="SUPFAM" id="SSF53756">
    <property type="entry name" value="UDP-Glycosyltransferase/glycogen phosphorylase"/>
    <property type="match status" value="1"/>
</dbReference>
<dbReference type="GO" id="GO:0005978">
    <property type="term" value="P:glycogen biosynthetic process"/>
    <property type="evidence" value="ECO:0007669"/>
    <property type="project" value="UniProtKB-UniRule"/>
</dbReference>
<reference evidence="11" key="1">
    <citation type="submission" date="2022-11" db="EMBL/GenBank/DDBJ databases">
        <title>Minimal conservation of predation-associated metabolite biosynthetic gene clusters underscores biosynthetic potential of Myxococcota including descriptions for ten novel species: Archangium lansinium sp. nov., Myxococcus landrumus sp. nov., Nannocystis bai.</title>
        <authorList>
            <person name="Ahearne A."/>
            <person name="Stevens C."/>
            <person name="Phillips K."/>
        </authorList>
    </citation>
    <scope>NUCLEOTIDE SEQUENCE</scope>
    <source>
        <strain evidence="11">Na p29</strain>
    </source>
</reference>
<comment type="similarity">
    <text evidence="4 8">Belongs to the glycosyltransferase 1 family. Bacterial/plant glycogen synthase subfamily.</text>
</comment>
<comment type="catalytic activity">
    <reaction evidence="1 8">
        <text>[(1-&gt;4)-alpha-D-glucosyl](n) + ADP-alpha-D-glucose = [(1-&gt;4)-alpha-D-glucosyl](n+1) + ADP + H(+)</text>
        <dbReference type="Rhea" id="RHEA:18189"/>
        <dbReference type="Rhea" id="RHEA-COMP:9584"/>
        <dbReference type="Rhea" id="RHEA-COMP:9587"/>
        <dbReference type="ChEBI" id="CHEBI:15378"/>
        <dbReference type="ChEBI" id="CHEBI:15444"/>
        <dbReference type="ChEBI" id="CHEBI:57498"/>
        <dbReference type="ChEBI" id="CHEBI:456216"/>
        <dbReference type="EC" id="2.4.1.21"/>
    </reaction>
</comment>
<dbReference type="RefSeq" id="WP_267775811.1">
    <property type="nucleotide sequence ID" value="NZ_JAPNKE010000002.1"/>
</dbReference>
<evidence type="ECO:0000256" key="3">
    <source>
        <dbReference type="ARBA" id="ARBA00004964"/>
    </source>
</evidence>
<dbReference type="AlphaFoldDB" id="A0A9X3J276"/>
<evidence type="ECO:0000313" key="12">
    <source>
        <dbReference type="Proteomes" id="UP001150924"/>
    </source>
</evidence>
<evidence type="ECO:0000259" key="10">
    <source>
        <dbReference type="Pfam" id="PF08323"/>
    </source>
</evidence>
<feature type="binding site" evidence="8">
    <location>
        <position position="15"/>
    </location>
    <ligand>
        <name>ADP-alpha-D-glucose</name>
        <dbReference type="ChEBI" id="CHEBI:57498"/>
    </ligand>
</feature>
<evidence type="ECO:0000256" key="4">
    <source>
        <dbReference type="ARBA" id="ARBA00010281"/>
    </source>
</evidence>
<dbReference type="PANTHER" id="PTHR45825">
    <property type="entry name" value="GRANULE-BOUND STARCH SYNTHASE 1, CHLOROPLASTIC/AMYLOPLASTIC"/>
    <property type="match status" value="1"/>
</dbReference>
<proteinExistence type="inferred from homology"/>
<evidence type="ECO:0000256" key="7">
    <source>
        <dbReference type="ARBA" id="ARBA00023056"/>
    </source>
</evidence>
<dbReference type="GO" id="GO:0009011">
    <property type="term" value="F:alpha-1,4-glucan glucosyltransferase (ADP-glucose donor) activity"/>
    <property type="evidence" value="ECO:0007669"/>
    <property type="project" value="UniProtKB-UniRule"/>
</dbReference>
<dbReference type="CDD" id="cd03791">
    <property type="entry name" value="GT5_Glycogen_synthase_DULL1-like"/>
    <property type="match status" value="1"/>
</dbReference>
<protein>
    <recommendedName>
        <fullName evidence="8">Glycogen synthase</fullName>
        <ecNumber evidence="8">2.4.1.21</ecNumber>
    </recommendedName>
    <alternativeName>
        <fullName evidence="8">Starch [bacterial glycogen] synthase</fullName>
    </alternativeName>
</protein>
<evidence type="ECO:0000256" key="5">
    <source>
        <dbReference type="ARBA" id="ARBA00022676"/>
    </source>
</evidence>
<organism evidence="11 12">
    <name type="scientific">Nannocystis pusilla</name>
    <dbReference type="NCBI Taxonomy" id="889268"/>
    <lineage>
        <taxon>Bacteria</taxon>
        <taxon>Pseudomonadati</taxon>
        <taxon>Myxococcota</taxon>
        <taxon>Polyangia</taxon>
        <taxon>Nannocystales</taxon>
        <taxon>Nannocystaceae</taxon>
        <taxon>Nannocystis</taxon>
    </lineage>
</organism>
<dbReference type="Pfam" id="PF08323">
    <property type="entry name" value="Glyco_transf_5"/>
    <property type="match status" value="1"/>
</dbReference>
<dbReference type="NCBIfam" id="NF001899">
    <property type="entry name" value="PRK00654.1-2"/>
    <property type="match status" value="1"/>
</dbReference>
<evidence type="ECO:0000256" key="2">
    <source>
        <dbReference type="ARBA" id="ARBA00002764"/>
    </source>
</evidence>
<feature type="domain" description="Glycosyl transferase family 1" evidence="9">
    <location>
        <begin position="293"/>
        <end position="440"/>
    </location>
</feature>
<keyword evidence="12" id="KW-1185">Reference proteome</keyword>
<name>A0A9X3J276_9BACT</name>
<evidence type="ECO:0000259" key="9">
    <source>
        <dbReference type="Pfam" id="PF00534"/>
    </source>
</evidence>
<evidence type="ECO:0000313" key="11">
    <source>
        <dbReference type="EMBL" id="MCY1012401.1"/>
    </source>
</evidence>
<dbReference type="Pfam" id="PF00534">
    <property type="entry name" value="Glycos_transf_1"/>
    <property type="match status" value="1"/>
</dbReference>
<evidence type="ECO:0000256" key="1">
    <source>
        <dbReference type="ARBA" id="ARBA00001478"/>
    </source>
</evidence>
<comment type="function">
    <text evidence="2 8">Synthesizes alpha-1,4-glucan chains using ADP-glucose.</text>
</comment>
<dbReference type="Gene3D" id="3.40.50.2000">
    <property type="entry name" value="Glycogen Phosphorylase B"/>
    <property type="match status" value="2"/>
</dbReference>
<dbReference type="EMBL" id="JAPNKE010000002">
    <property type="protein sequence ID" value="MCY1012401.1"/>
    <property type="molecule type" value="Genomic_DNA"/>
</dbReference>
<keyword evidence="6 8" id="KW-0808">Transferase</keyword>
<keyword evidence="7 8" id="KW-0320">Glycogen biosynthesis</keyword>
<dbReference type="HAMAP" id="MF_00484">
    <property type="entry name" value="Glycogen_synth"/>
    <property type="match status" value="1"/>
</dbReference>
<sequence length="523" mass="56272">MRVLFVASEVYPLVKTGGLADVVGALPIALAELGVDVRVLVPGYPKVLAGLHARGREVELHGLVGGGPAKLMYGRVGKLELLVLDAPHLYNRPGNPYVDQHGRDFGDNHLRFGALCHAAAWLAGPEGGDRWRPELIHGHDWQSGLVPAYVALMPPQQRVATITTIHNLAYQGVFRADVMGALRLPGSMLDIHGVEFHGHLGFLKAGLWYCDKITTVSPTYARQIQTETYGHGLHGLLRRRDADLYGILNGIDTDVWNPATDPHLPAPYSADDLTGKRIGKRALQLGLGLHPDPDAPLFVVVSRLVTMKGLDLLLSAGRSILERGGQLAVLGSGEERLVDGFQQAARLNPGRVAYRGGYDEPLAHRMQAGGDAIIIPSRTEPCGLTQMYGLRYGTVPVVRRTGGLADSVIDTTPDTLSAGLATGVLFNDIDASALAWALGRTIALYHNRPVWQQIVRHGMQEDFSGAAAPPATSTSTAARSATERTAERLSVGSLAYLAPSPSVRGCRVAARATMCYERLRQAR</sequence>
<dbReference type="GO" id="GO:0004373">
    <property type="term" value="F:alpha-1,4-glucan glucosyltransferase (UDP-glucose donor) activity"/>
    <property type="evidence" value="ECO:0007669"/>
    <property type="project" value="InterPro"/>
</dbReference>
<accession>A0A9X3J276</accession>
<dbReference type="PANTHER" id="PTHR45825:SF11">
    <property type="entry name" value="ALPHA AMYLASE DOMAIN-CONTAINING PROTEIN"/>
    <property type="match status" value="1"/>
</dbReference>
<evidence type="ECO:0000256" key="8">
    <source>
        <dbReference type="HAMAP-Rule" id="MF_00484"/>
    </source>
</evidence>
<gene>
    <name evidence="8 11" type="primary">glgA</name>
    <name evidence="11" type="ORF">OV079_44070</name>
</gene>
<dbReference type="EC" id="2.4.1.21" evidence="8"/>
<dbReference type="NCBIfam" id="TIGR02095">
    <property type="entry name" value="glgA"/>
    <property type="match status" value="1"/>
</dbReference>
<feature type="domain" description="Starch synthase catalytic" evidence="10">
    <location>
        <begin position="2"/>
        <end position="238"/>
    </location>
</feature>
<comment type="caution">
    <text evidence="11">The sequence shown here is derived from an EMBL/GenBank/DDBJ whole genome shotgun (WGS) entry which is preliminary data.</text>
</comment>
<dbReference type="Proteomes" id="UP001150924">
    <property type="component" value="Unassembled WGS sequence"/>
</dbReference>
<dbReference type="InterPro" id="IPR011835">
    <property type="entry name" value="GS/SS"/>
</dbReference>